<organism evidence="1 2">
    <name type="scientific">Streptomyces scopuliridis</name>
    <dbReference type="NCBI Taxonomy" id="452529"/>
    <lineage>
        <taxon>Bacteria</taxon>
        <taxon>Bacillati</taxon>
        <taxon>Actinomycetota</taxon>
        <taxon>Actinomycetes</taxon>
        <taxon>Kitasatosporales</taxon>
        <taxon>Streptomycetaceae</taxon>
        <taxon>Streptomyces</taxon>
    </lineage>
</organism>
<sequence length="295" mass="31934">MTEQTPTRGVLSEAERRRLGTRFGLGTTRTLLILALVLEGAGPIYWIFKGAVSSTQESLHHPLALWPADVRWSNLASAWTSLEIGKYLLNTVVLVGGSLVVQLFVATTGAYALSVLRPAYGKYVYGAVLATLFLPGTVSMVSLYLTILDLPVTGGSLANTPMAVWLPAGAHAFNVLLIKQFFDGIPRELFEAARLDGAGPWRILTRIVLPMSRPILAVVSLLAVMNAWKDFLWPMIAITDTESQPLAVALPRLADTSDQSLLIAGMLIAIVPPVLVFLLFQRQIVRGIAFTGLKG</sequence>
<name>A0ACD4ZXW8_9ACTN</name>
<protein>
    <submittedName>
        <fullName evidence="1">Carbohydrate ABC transporter permease</fullName>
    </submittedName>
</protein>
<reference evidence="1" key="1">
    <citation type="submission" date="2022-10" db="EMBL/GenBank/DDBJ databases">
        <title>The complete genomes of actinobacterial strains from the NBC collection.</title>
        <authorList>
            <person name="Joergensen T.S."/>
            <person name="Alvarez Arevalo M."/>
            <person name="Sterndorff E.B."/>
            <person name="Faurdal D."/>
            <person name="Vuksanovic O."/>
            <person name="Mourched A.-S."/>
            <person name="Charusanti P."/>
            <person name="Shaw S."/>
            <person name="Blin K."/>
            <person name="Weber T."/>
        </authorList>
    </citation>
    <scope>NUCLEOTIDE SEQUENCE</scope>
    <source>
        <strain evidence="1">NBC 01771</strain>
    </source>
</reference>
<evidence type="ECO:0000313" key="1">
    <source>
        <dbReference type="EMBL" id="WSC02638.1"/>
    </source>
</evidence>
<evidence type="ECO:0000313" key="2">
    <source>
        <dbReference type="Proteomes" id="UP001348369"/>
    </source>
</evidence>
<keyword evidence="2" id="KW-1185">Reference proteome</keyword>
<gene>
    <name evidence="1" type="ORF">OG835_40370</name>
</gene>
<accession>A0ACD4ZXW8</accession>
<dbReference type="EMBL" id="CP109109">
    <property type="protein sequence ID" value="WSC02638.1"/>
    <property type="molecule type" value="Genomic_DNA"/>
</dbReference>
<proteinExistence type="predicted"/>
<dbReference type="Proteomes" id="UP001348369">
    <property type="component" value="Chromosome"/>
</dbReference>